<dbReference type="GO" id="GO:0003677">
    <property type="term" value="F:DNA binding"/>
    <property type="evidence" value="ECO:0007669"/>
    <property type="project" value="UniProtKB-KW"/>
</dbReference>
<feature type="domain" description="CCHC-type" evidence="14">
    <location>
        <begin position="313"/>
        <end position="327"/>
    </location>
</feature>
<proteinExistence type="predicted"/>
<dbReference type="Pfam" id="PF00078">
    <property type="entry name" value="RVT_1"/>
    <property type="match status" value="1"/>
</dbReference>
<dbReference type="Gene3D" id="4.10.60.10">
    <property type="entry name" value="Zinc finger, CCHC-type"/>
    <property type="match status" value="1"/>
</dbReference>
<dbReference type="SUPFAM" id="SSF56672">
    <property type="entry name" value="DNA/RNA polymerases"/>
    <property type="match status" value="1"/>
</dbReference>
<keyword evidence="11" id="KW-0862">Zinc</keyword>
<dbReference type="PROSITE" id="PS50878">
    <property type="entry name" value="RT_POL"/>
    <property type="match status" value="1"/>
</dbReference>
<dbReference type="GO" id="GO:0004519">
    <property type="term" value="F:endonuclease activity"/>
    <property type="evidence" value="ECO:0007669"/>
    <property type="project" value="UniProtKB-KW"/>
</dbReference>
<dbReference type="GO" id="GO:0006508">
    <property type="term" value="P:proteolysis"/>
    <property type="evidence" value="ECO:0007669"/>
    <property type="project" value="UniProtKB-KW"/>
</dbReference>
<evidence type="ECO:0000256" key="3">
    <source>
        <dbReference type="ARBA" id="ARBA00022695"/>
    </source>
</evidence>
<evidence type="ECO:0000256" key="8">
    <source>
        <dbReference type="ARBA" id="ARBA00022918"/>
    </source>
</evidence>
<evidence type="ECO:0000259" key="16">
    <source>
        <dbReference type="PROSITE" id="PS50878"/>
    </source>
</evidence>
<dbReference type="CDD" id="cd09274">
    <property type="entry name" value="RNase_HI_RT_Ty3"/>
    <property type="match status" value="1"/>
</dbReference>
<feature type="coiled-coil region" evidence="12">
    <location>
        <begin position="85"/>
        <end position="112"/>
    </location>
</feature>
<reference evidence="17 18" key="1">
    <citation type="submission" date="2015-04" db="EMBL/GenBank/DDBJ databases">
        <title>Lasius niger genome sequencing.</title>
        <authorList>
            <person name="Konorov E.A."/>
            <person name="Nikitin M.A."/>
            <person name="Kirill M.V."/>
            <person name="Chang P."/>
        </authorList>
    </citation>
    <scope>NUCLEOTIDE SEQUENCE [LARGE SCALE GENOMIC DNA]</scope>
    <source>
        <tissue evidence="17">Whole</tissue>
    </source>
</reference>
<feature type="region of interest" description="Disordered" evidence="13">
    <location>
        <begin position="48"/>
        <end position="68"/>
    </location>
</feature>
<keyword evidence="3" id="KW-0548">Nucleotidyltransferase</keyword>
<dbReference type="PaxDb" id="67767-A0A0J7KK73"/>
<dbReference type="GO" id="GO:0008270">
    <property type="term" value="F:zinc ion binding"/>
    <property type="evidence" value="ECO:0007669"/>
    <property type="project" value="UniProtKB-KW"/>
</dbReference>
<gene>
    <name evidence="17" type="ORF">RF55_9379</name>
</gene>
<evidence type="ECO:0000256" key="10">
    <source>
        <dbReference type="ARBA" id="ARBA00023268"/>
    </source>
</evidence>
<dbReference type="Gene3D" id="3.30.70.270">
    <property type="match status" value="1"/>
</dbReference>
<keyword evidence="10" id="KW-0511">Multifunctional enzyme</keyword>
<evidence type="ECO:0000313" key="18">
    <source>
        <dbReference type="Proteomes" id="UP000036403"/>
    </source>
</evidence>
<dbReference type="STRING" id="67767.A0A0J7KK73"/>
<dbReference type="Gene3D" id="2.40.70.10">
    <property type="entry name" value="Acid Proteases"/>
    <property type="match status" value="1"/>
</dbReference>
<dbReference type="Pfam" id="PF00098">
    <property type="entry name" value="zf-CCHC"/>
    <property type="match status" value="2"/>
</dbReference>
<keyword evidence="4" id="KW-0540">Nuclease</keyword>
<feature type="domain" description="Peptidase A2" evidence="15">
    <location>
        <begin position="377"/>
        <end position="458"/>
    </location>
</feature>
<evidence type="ECO:0000256" key="11">
    <source>
        <dbReference type="PROSITE-ProRule" id="PRU00047"/>
    </source>
</evidence>
<evidence type="ECO:0000256" key="4">
    <source>
        <dbReference type="ARBA" id="ARBA00022722"/>
    </source>
</evidence>
<dbReference type="InterPro" id="IPR041577">
    <property type="entry name" value="RT_RNaseH_2"/>
</dbReference>
<keyword evidence="8" id="KW-0695">RNA-directed DNA polymerase</keyword>
<keyword evidence="9" id="KW-0238">DNA-binding</keyword>
<dbReference type="PROSITE" id="PS50158">
    <property type="entry name" value="ZF_CCHC"/>
    <property type="match status" value="2"/>
</dbReference>
<feature type="domain" description="Reverse transcriptase" evidence="16">
    <location>
        <begin position="569"/>
        <end position="749"/>
    </location>
</feature>
<evidence type="ECO:0000256" key="13">
    <source>
        <dbReference type="SAM" id="MobiDB-lite"/>
    </source>
</evidence>
<dbReference type="InterPro" id="IPR043128">
    <property type="entry name" value="Rev_trsase/Diguanyl_cyclase"/>
</dbReference>
<organism evidence="17 18">
    <name type="scientific">Lasius niger</name>
    <name type="common">Black garden ant</name>
    <dbReference type="NCBI Taxonomy" id="67767"/>
    <lineage>
        <taxon>Eukaryota</taxon>
        <taxon>Metazoa</taxon>
        <taxon>Ecdysozoa</taxon>
        <taxon>Arthropoda</taxon>
        <taxon>Hexapoda</taxon>
        <taxon>Insecta</taxon>
        <taxon>Pterygota</taxon>
        <taxon>Neoptera</taxon>
        <taxon>Endopterygota</taxon>
        <taxon>Hymenoptera</taxon>
        <taxon>Apocrita</taxon>
        <taxon>Aculeata</taxon>
        <taxon>Formicoidea</taxon>
        <taxon>Formicidae</taxon>
        <taxon>Formicinae</taxon>
        <taxon>Lasius</taxon>
        <taxon>Lasius</taxon>
    </lineage>
</organism>
<dbReference type="Proteomes" id="UP000036403">
    <property type="component" value="Unassembled WGS sequence"/>
</dbReference>
<comment type="caution">
    <text evidence="17">The sequence shown here is derived from an EMBL/GenBank/DDBJ whole genome shotgun (WGS) entry which is preliminary data.</text>
</comment>
<keyword evidence="11" id="KW-0479">Metal-binding</keyword>
<dbReference type="AlphaFoldDB" id="A0A0J7KK73"/>
<keyword evidence="7" id="KW-0378">Hydrolase</keyword>
<dbReference type="InterPro" id="IPR001878">
    <property type="entry name" value="Znf_CCHC"/>
</dbReference>
<dbReference type="InterPro" id="IPR001995">
    <property type="entry name" value="Peptidase_A2_cat"/>
</dbReference>
<feature type="domain" description="CCHC-type" evidence="14">
    <location>
        <begin position="289"/>
        <end position="303"/>
    </location>
</feature>
<name>A0A0J7KK73_LASNI</name>
<keyword evidence="12" id="KW-0175">Coiled coil</keyword>
<dbReference type="InterPro" id="IPR036875">
    <property type="entry name" value="Znf_CCHC_sf"/>
</dbReference>
<evidence type="ECO:0000256" key="12">
    <source>
        <dbReference type="SAM" id="Coils"/>
    </source>
</evidence>
<evidence type="ECO:0000256" key="5">
    <source>
        <dbReference type="ARBA" id="ARBA00022750"/>
    </source>
</evidence>
<evidence type="ECO:0000256" key="2">
    <source>
        <dbReference type="ARBA" id="ARBA00022679"/>
    </source>
</evidence>
<dbReference type="Gene3D" id="3.10.10.10">
    <property type="entry name" value="HIV Type 1 Reverse Transcriptase, subunit A, domain 1"/>
    <property type="match status" value="1"/>
</dbReference>
<accession>A0A0J7KK73</accession>
<dbReference type="GO" id="GO:0003964">
    <property type="term" value="F:RNA-directed DNA polymerase activity"/>
    <property type="evidence" value="ECO:0007669"/>
    <property type="project" value="UniProtKB-KW"/>
</dbReference>
<dbReference type="InterPro" id="IPR018061">
    <property type="entry name" value="Retropepsins"/>
</dbReference>
<dbReference type="FunFam" id="3.10.20.370:FF:000001">
    <property type="entry name" value="Retrovirus-related Pol polyprotein from transposon 17.6-like protein"/>
    <property type="match status" value="1"/>
</dbReference>
<dbReference type="Pfam" id="PF17919">
    <property type="entry name" value="RT_RNaseH_2"/>
    <property type="match status" value="1"/>
</dbReference>
<keyword evidence="18" id="KW-1185">Reference proteome</keyword>
<dbReference type="InterPro" id="IPR043502">
    <property type="entry name" value="DNA/RNA_pol_sf"/>
</dbReference>
<dbReference type="SUPFAM" id="SSF50630">
    <property type="entry name" value="Acid proteases"/>
    <property type="match status" value="1"/>
</dbReference>
<evidence type="ECO:0000256" key="6">
    <source>
        <dbReference type="ARBA" id="ARBA00022759"/>
    </source>
</evidence>
<dbReference type="GO" id="GO:0004190">
    <property type="term" value="F:aspartic-type endopeptidase activity"/>
    <property type="evidence" value="ECO:0007669"/>
    <property type="project" value="UniProtKB-KW"/>
</dbReference>
<dbReference type="InterPro" id="IPR000477">
    <property type="entry name" value="RT_dom"/>
</dbReference>
<dbReference type="OrthoDB" id="7699516at2759"/>
<dbReference type="EMBL" id="LBMM01006201">
    <property type="protein sequence ID" value="KMQ90823.1"/>
    <property type="molecule type" value="Genomic_DNA"/>
</dbReference>
<keyword evidence="2" id="KW-0808">Transferase</keyword>
<dbReference type="Pfam" id="PF00077">
    <property type="entry name" value="RVP"/>
    <property type="match status" value="1"/>
</dbReference>
<keyword evidence="5" id="KW-0064">Aspartyl protease</keyword>
<dbReference type="InterPro" id="IPR021109">
    <property type="entry name" value="Peptidase_aspartic_dom_sf"/>
</dbReference>
<dbReference type="CDD" id="cd00303">
    <property type="entry name" value="retropepsin_like"/>
    <property type="match status" value="1"/>
</dbReference>
<keyword evidence="11" id="KW-0863">Zinc-finger</keyword>
<evidence type="ECO:0000313" key="17">
    <source>
        <dbReference type="EMBL" id="KMQ90823.1"/>
    </source>
</evidence>
<evidence type="ECO:0000256" key="9">
    <source>
        <dbReference type="ARBA" id="ARBA00023125"/>
    </source>
</evidence>
<dbReference type="CDD" id="cd01647">
    <property type="entry name" value="RT_LTR"/>
    <property type="match status" value="1"/>
</dbReference>
<protein>
    <submittedName>
        <fullName evidence="17">Retrovirus-like pol polyprotein</fullName>
    </submittedName>
</protein>
<evidence type="ECO:0000259" key="15">
    <source>
        <dbReference type="PROSITE" id="PS50175"/>
    </source>
</evidence>
<dbReference type="PANTHER" id="PTHR37984:SF5">
    <property type="entry name" value="PROTEIN NYNRIN-LIKE"/>
    <property type="match status" value="1"/>
</dbReference>
<dbReference type="SUPFAM" id="SSF57756">
    <property type="entry name" value="Retrovirus zinc finger-like domains"/>
    <property type="match status" value="1"/>
</dbReference>
<evidence type="ECO:0000256" key="1">
    <source>
        <dbReference type="ARBA" id="ARBA00022670"/>
    </source>
</evidence>
<evidence type="ECO:0000256" key="7">
    <source>
        <dbReference type="ARBA" id="ARBA00022801"/>
    </source>
</evidence>
<keyword evidence="6" id="KW-0255">Endonuclease</keyword>
<dbReference type="PANTHER" id="PTHR37984">
    <property type="entry name" value="PROTEIN CBG26694"/>
    <property type="match status" value="1"/>
</dbReference>
<evidence type="ECO:0000259" key="14">
    <source>
        <dbReference type="PROSITE" id="PS50158"/>
    </source>
</evidence>
<dbReference type="PROSITE" id="PS50175">
    <property type="entry name" value="ASP_PROT_RETROV"/>
    <property type="match status" value="1"/>
</dbReference>
<sequence>MKDPNNFTVLALKEKLRSLNLATSGNKSLILRLSHADPSGRWMEDMDPDVDTEYSEDGAGAVAEEEDEEDRRRRFVRSNLCDKELDFTRRENELMRREIEIMRRENEFLRSTRLLPTAEAEAMVRRPETMMPKINLSNLKEMLPEFDGKKESYRRWEEQLLLVKRMYNLDDNFAKLLLGAKLTGNAADWFHSIPEHLLLSMDELLGKMRLMFDKREKRLSLRKEFENRVWIPGETFSEYFHKKLILANKVPIDEEEIVDYLIEGIPDGVKKTGALKKSEGGLESKNELKCFNCNTMGHIAAKCQMPKREKGACFKCFQIGHKSKECPAKESGVINTKDAENKKKDVNSVFEENEDFRRDIYYQFCDDDKQNKVDVKLDTLLDTGSPVSFIRENFVPKNLIVSVLPEDSNYTGINGSTLKAKGRVTVKIALDHKESKSVSLLVVPITSMKAAVVIGRDVLRKFYDKVTNNKSAEENEDKVILEILNIDINDSKDKIEDSLNINSDLTIETKIGLKKLFVDNYVNPVRPETPVTDADLKLTLREEKPFHFNPRRLSYIEKNALRKLLDTLLEKKVIRTSESEYASPIVLVRKKTGDIRLCVDFRELNKLLIKDNYPLPNIEDLIDSLYGKKYFTIFDLKDGFYHIKLVEKSIKYTAFTTPFGQYEFVRMPFGLKVAPSRFQRYINQILADLIRELKVVVYMDDILVSSITLEEHFAILKEIFKKFIENRLVLRIDKCKFLQTEIEFVGYLISEKAKPLYDLLRKNVQFSFEKRELDAFENLKRKLIEAPVLAIYNPHNETELHCDASTVGFGAVLLQRGKDKQFHPIFFFSKRTTEAEAKYHSFELEMLAIVYALRRFRVYVSGIKFKIVTDCNALTLALKKKDINPRIGRWILELLDFDYVTEHRPGTKMSHVDALIKVAIKNFVNYEKYFNKEKMHILK</sequence>
<dbReference type="SMART" id="SM00343">
    <property type="entry name" value="ZnF_C2HC"/>
    <property type="match status" value="2"/>
</dbReference>
<dbReference type="InterPro" id="IPR050951">
    <property type="entry name" value="Retrovirus_Pol_polyprotein"/>
</dbReference>
<keyword evidence="1" id="KW-0645">Protease</keyword>